<reference evidence="3 4" key="1">
    <citation type="journal article" date="2018" name="Nat. Ecol. Evol.">
        <title>Pezizomycetes genomes reveal the molecular basis of ectomycorrhizal truffle lifestyle.</title>
        <authorList>
            <person name="Murat C."/>
            <person name="Payen T."/>
            <person name="Noel B."/>
            <person name="Kuo A."/>
            <person name="Morin E."/>
            <person name="Chen J."/>
            <person name="Kohler A."/>
            <person name="Krizsan K."/>
            <person name="Balestrini R."/>
            <person name="Da Silva C."/>
            <person name="Montanini B."/>
            <person name="Hainaut M."/>
            <person name="Levati E."/>
            <person name="Barry K.W."/>
            <person name="Belfiori B."/>
            <person name="Cichocki N."/>
            <person name="Clum A."/>
            <person name="Dockter R.B."/>
            <person name="Fauchery L."/>
            <person name="Guy J."/>
            <person name="Iotti M."/>
            <person name="Le Tacon F."/>
            <person name="Lindquist E.A."/>
            <person name="Lipzen A."/>
            <person name="Malagnac F."/>
            <person name="Mello A."/>
            <person name="Molinier V."/>
            <person name="Miyauchi S."/>
            <person name="Poulain J."/>
            <person name="Riccioni C."/>
            <person name="Rubini A."/>
            <person name="Sitrit Y."/>
            <person name="Splivallo R."/>
            <person name="Traeger S."/>
            <person name="Wang M."/>
            <person name="Zifcakova L."/>
            <person name="Wipf D."/>
            <person name="Zambonelli A."/>
            <person name="Paolocci F."/>
            <person name="Nowrousian M."/>
            <person name="Ottonello S."/>
            <person name="Baldrian P."/>
            <person name="Spatafora J.W."/>
            <person name="Henrissat B."/>
            <person name="Nagy L.G."/>
            <person name="Aury J.M."/>
            <person name="Wincker P."/>
            <person name="Grigoriev I.V."/>
            <person name="Bonfante P."/>
            <person name="Martin F.M."/>
        </authorList>
    </citation>
    <scope>NUCLEOTIDE SEQUENCE [LARGE SCALE GENOMIC DNA]</scope>
    <source>
        <strain evidence="3 4">120613-1</strain>
    </source>
</reference>
<sequence length="282" mass="31761">MNGSHTPPRTPLETDTFDSILHLLETLTTSHSSTRLQITSYETRIRDLESLNSELLKQNEELRSQLLLREPVSPSAPAPIASSPSPPPSLSPTEPVVNMSDLEKAQYLQDALISEREAFASREESLTARIWGLETAVTDSLRDLLRERRAREEIEWKSRSRTNSVVLTGVGGGSPARDGALARVRGELQRMGGELKAANEEIEQLKEEVERLSFDSTADETEAEVNMLKDGLKRIERLALAYAPLKDEMGLLDAIEVWKKEFVEVCKKRRRRKRKEEKRGTG</sequence>
<evidence type="ECO:0000256" key="2">
    <source>
        <dbReference type="SAM" id="MobiDB-lite"/>
    </source>
</evidence>
<accession>A0A3N4K2P2</accession>
<keyword evidence="1" id="KW-0175">Coiled coil</keyword>
<feature type="compositionally biased region" description="Low complexity" evidence="2">
    <location>
        <begin position="73"/>
        <end position="83"/>
    </location>
</feature>
<feature type="coiled-coil region" evidence="1">
    <location>
        <begin position="38"/>
        <end position="65"/>
    </location>
</feature>
<proteinExistence type="predicted"/>
<evidence type="ECO:0000313" key="4">
    <source>
        <dbReference type="Proteomes" id="UP000276215"/>
    </source>
</evidence>
<feature type="region of interest" description="Disordered" evidence="2">
    <location>
        <begin position="73"/>
        <end position="96"/>
    </location>
</feature>
<dbReference type="OrthoDB" id="5402506at2759"/>
<feature type="coiled-coil region" evidence="1">
    <location>
        <begin position="181"/>
        <end position="238"/>
    </location>
</feature>
<name>A0A3N4K2P2_9PEZI</name>
<evidence type="ECO:0000313" key="3">
    <source>
        <dbReference type="EMBL" id="RPB03639.1"/>
    </source>
</evidence>
<evidence type="ECO:0000256" key="1">
    <source>
        <dbReference type="SAM" id="Coils"/>
    </source>
</evidence>
<dbReference type="AlphaFoldDB" id="A0A3N4K2P2"/>
<dbReference type="STRING" id="1336337.A0A3N4K2P2"/>
<gene>
    <name evidence="3" type="ORF">L873DRAFT_1730541</name>
</gene>
<organism evidence="3 4">
    <name type="scientific">Choiromyces venosus 120613-1</name>
    <dbReference type="NCBI Taxonomy" id="1336337"/>
    <lineage>
        <taxon>Eukaryota</taxon>
        <taxon>Fungi</taxon>
        <taxon>Dikarya</taxon>
        <taxon>Ascomycota</taxon>
        <taxon>Pezizomycotina</taxon>
        <taxon>Pezizomycetes</taxon>
        <taxon>Pezizales</taxon>
        <taxon>Tuberaceae</taxon>
        <taxon>Choiromyces</taxon>
    </lineage>
</organism>
<dbReference type="EMBL" id="ML120361">
    <property type="protein sequence ID" value="RPB03639.1"/>
    <property type="molecule type" value="Genomic_DNA"/>
</dbReference>
<protein>
    <submittedName>
        <fullName evidence="3">Uncharacterized protein</fullName>
    </submittedName>
</protein>
<dbReference type="Proteomes" id="UP000276215">
    <property type="component" value="Unassembled WGS sequence"/>
</dbReference>
<keyword evidence="4" id="KW-1185">Reference proteome</keyword>